<gene>
    <name evidence="2" type="ORF">CORT_0B07980</name>
</gene>
<reference evidence="2 3" key="1">
    <citation type="journal article" date="2012" name="PLoS ONE">
        <title>Sequence and analysis of the genome of the pathogenic yeast Candida orthopsilosis.</title>
        <authorList>
            <person name="Riccombeni A."/>
            <person name="Vidanes G."/>
            <person name="Proux-Wera E."/>
            <person name="Wolfe K.H."/>
            <person name="Butler G."/>
        </authorList>
    </citation>
    <scope>NUCLEOTIDE SEQUENCE [LARGE SCALE GENOMIC DNA]</scope>
    <source>
        <strain evidence="2 3">Co 90-125</strain>
    </source>
</reference>
<proteinExistence type="predicted"/>
<evidence type="ECO:0000256" key="1">
    <source>
        <dbReference type="SAM" id="MobiDB-lite"/>
    </source>
</evidence>
<evidence type="ECO:0000313" key="3">
    <source>
        <dbReference type="Proteomes" id="UP000005018"/>
    </source>
</evidence>
<dbReference type="RefSeq" id="XP_003867939.1">
    <property type="nucleotide sequence ID" value="XM_003867891.1"/>
</dbReference>
<sequence>MDRSSLTNLLKFPGYNQTVVSDTSVLSCGCLTSESVFTNECMNYCPNCHASNVSLLAQIEPLRQLYRLIDTQGHRRLSNSERSRRSFAKKGTKGDDHSAQLTSKMTESMNLLTLFHKYAKEEQSGLSQPEVQSAVGAIDIVKRKSFDDVSFAPRGTPSSQSGSVSPQNLRNLGSDLMIMSQQKHDPDFETLLEHVSEQKEYNFSKCFPFHRKVLSFPTSQMKLNIGTVNPFKLGSFGIKRSINSSIHTFIDFHKGLETTRFVLLSEKKWELYEYVIPSRETNMAHIKPVLVCCGKSTGEYGESQNSLKSTTTPGEHETVKSNDFGNNGKADNLSSRDDLKKRLASWDQTYCKLTRNVLVISGTKGVMRVINVSSEGQYQVGEPIYTYLTNFPIRCIAISPNENLIACSITGRERISDKEQPFIVLHRMVAHEASWISFVDPILITVPYRDPIKLVNFNASSSHIICATVWESRYIIIKLRDGEKGYQRPRLVWSELPFKSGTRQDEGGNISLGREDSLGTDDELMMASEGITDVQFGNMYSNTIVITSNYLGYRLPVVIRLHGTQIDSSRPGPNNDAFSLENSFSSRDREEEDDYSMLKSSEVILRVPEVGSSIHVAAISPRGDGIVFVDKDGRLYLVSAPNLSSQSGTGSTNKKTVVLLGEAANAERYTEAASVQFSADGGKVFAVDRKGLFQVFDFTKGVPGEDLDVVKCKILSV</sequence>
<keyword evidence="3" id="KW-1185">Reference proteome</keyword>
<dbReference type="AlphaFoldDB" id="H8X1U7"/>
<dbReference type="OrthoDB" id="5324744at2759"/>
<dbReference type="EMBL" id="HE681720">
    <property type="protein sequence ID" value="CCG22503.1"/>
    <property type="molecule type" value="Genomic_DNA"/>
</dbReference>
<evidence type="ECO:0000313" key="2">
    <source>
        <dbReference type="EMBL" id="CCG22503.1"/>
    </source>
</evidence>
<dbReference type="HOGENOM" id="CLU_028479_0_0_1"/>
<feature type="compositionally biased region" description="Polar residues" evidence="1">
    <location>
        <begin position="303"/>
        <end position="313"/>
    </location>
</feature>
<name>H8X1U7_CANO9</name>
<feature type="region of interest" description="Disordered" evidence="1">
    <location>
        <begin position="303"/>
        <end position="334"/>
    </location>
</feature>
<organism evidence="2 3">
    <name type="scientific">Candida orthopsilosis (strain 90-125)</name>
    <name type="common">Yeast</name>
    <dbReference type="NCBI Taxonomy" id="1136231"/>
    <lineage>
        <taxon>Eukaryota</taxon>
        <taxon>Fungi</taxon>
        <taxon>Dikarya</taxon>
        <taxon>Ascomycota</taxon>
        <taxon>Saccharomycotina</taxon>
        <taxon>Pichiomycetes</taxon>
        <taxon>Debaryomycetaceae</taxon>
        <taxon>Candida/Lodderomyces clade</taxon>
        <taxon>Candida</taxon>
    </lineage>
</organism>
<accession>H8X1U7</accession>
<feature type="compositionally biased region" description="Polar residues" evidence="1">
    <location>
        <begin position="565"/>
        <end position="585"/>
    </location>
</feature>
<dbReference type="SUPFAM" id="SSF50978">
    <property type="entry name" value="WD40 repeat-like"/>
    <property type="match status" value="1"/>
</dbReference>
<feature type="region of interest" description="Disordered" evidence="1">
    <location>
        <begin position="75"/>
        <end position="99"/>
    </location>
</feature>
<protein>
    <submittedName>
        <fullName evidence="2">Ptr3 protein</fullName>
    </submittedName>
</protein>
<dbReference type="InterPro" id="IPR036322">
    <property type="entry name" value="WD40_repeat_dom_sf"/>
</dbReference>
<dbReference type="eggNOG" id="ENOG502QUFR">
    <property type="taxonomic scope" value="Eukaryota"/>
</dbReference>
<feature type="region of interest" description="Disordered" evidence="1">
    <location>
        <begin position="565"/>
        <end position="593"/>
    </location>
</feature>
<dbReference type="GeneID" id="14538102"/>
<dbReference type="KEGG" id="cot:CORT_0B07980"/>
<dbReference type="Proteomes" id="UP000005018">
    <property type="component" value="Chromosome 2"/>
</dbReference>